<protein>
    <recommendedName>
        <fullName evidence="4">Copper transport protein</fullName>
    </recommendedName>
</protein>
<reference evidence="6 7" key="1">
    <citation type="submission" date="2022-05" db="EMBL/GenBank/DDBJ databases">
        <authorList>
            <consortium name="Genoscope - CEA"/>
            <person name="William W."/>
        </authorList>
    </citation>
    <scope>NUCLEOTIDE SEQUENCE [LARGE SCALE GENOMIC DNA]</scope>
</reference>
<keyword evidence="4" id="KW-0187">Copper transport</keyword>
<comment type="caution">
    <text evidence="6">The sequence shown here is derived from an EMBL/GenBank/DDBJ whole genome shotgun (WGS) entry which is preliminary data.</text>
</comment>
<evidence type="ECO:0000313" key="6">
    <source>
        <dbReference type="EMBL" id="CAH3196939.1"/>
    </source>
</evidence>
<feature type="transmembrane region" description="Helical" evidence="4">
    <location>
        <begin position="65"/>
        <end position="83"/>
    </location>
</feature>
<organism evidence="6 7">
    <name type="scientific">Porites evermanni</name>
    <dbReference type="NCBI Taxonomy" id="104178"/>
    <lineage>
        <taxon>Eukaryota</taxon>
        <taxon>Metazoa</taxon>
        <taxon>Cnidaria</taxon>
        <taxon>Anthozoa</taxon>
        <taxon>Hexacorallia</taxon>
        <taxon>Scleractinia</taxon>
        <taxon>Fungiina</taxon>
        <taxon>Poritidae</taxon>
        <taxon>Porites</taxon>
    </lineage>
</organism>
<evidence type="ECO:0000256" key="1">
    <source>
        <dbReference type="ARBA" id="ARBA00022692"/>
    </source>
</evidence>
<evidence type="ECO:0000313" key="7">
    <source>
        <dbReference type="Proteomes" id="UP001159427"/>
    </source>
</evidence>
<dbReference type="EMBL" id="CALNXI010005086">
    <property type="protein sequence ID" value="CAH3196939.1"/>
    <property type="molecule type" value="Genomic_DNA"/>
</dbReference>
<keyword evidence="3 4" id="KW-0472">Membrane</keyword>
<name>A0ABN8T0Y1_9CNID</name>
<evidence type="ECO:0000256" key="4">
    <source>
        <dbReference type="RuleBase" id="RU367022"/>
    </source>
</evidence>
<accession>A0ABN8T0Y1</accession>
<feature type="compositionally biased region" description="Basic and acidic residues" evidence="5">
    <location>
        <begin position="1"/>
        <end position="20"/>
    </location>
</feature>
<evidence type="ECO:0000256" key="5">
    <source>
        <dbReference type="SAM" id="MobiDB-lite"/>
    </source>
</evidence>
<keyword evidence="1 4" id="KW-0812">Transmembrane</keyword>
<sequence length="233" mass="25995">MSPSGHSHDHSGHSHGEMNEHSNMASHETTSQMNHDMEGGHAMMFHLRSDLNLLFEPWDISSTKVLVGSCIAVLFISILYEGLKILRAKLTDRHKTMAKRTDGVQFSGSRQSLWITMCSSHHFLQTVLHIVHVALGYLLMLVVMTYQVYLGISVIIGAGLGYFFFAGFISDTDHHKDEACPNPTPESPGMTLKLTNFNDLEKKQHPLEKTTSSDLAFCNKGFGTENVTQTNNF</sequence>
<keyword evidence="4" id="KW-0406">Ion transport</keyword>
<gene>
    <name evidence="6" type="ORF">PEVE_00033951</name>
</gene>
<keyword evidence="2 4" id="KW-1133">Transmembrane helix</keyword>
<dbReference type="PANTHER" id="PTHR12483:SF115">
    <property type="entry name" value="COPPER TRANSPORT PROTEIN"/>
    <property type="match status" value="1"/>
</dbReference>
<feature type="region of interest" description="Disordered" evidence="5">
    <location>
        <begin position="1"/>
        <end position="35"/>
    </location>
</feature>
<comment type="similarity">
    <text evidence="4">Belongs to the copper transporter (Ctr) (TC 1.A.56) family. SLC31A subfamily.</text>
</comment>
<feature type="transmembrane region" description="Helical" evidence="4">
    <location>
        <begin position="123"/>
        <end position="142"/>
    </location>
</feature>
<comment type="subcellular location">
    <subcellularLocation>
        <location evidence="4">Membrane</location>
        <topology evidence="4">Multi-pass membrane protein</topology>
    </subcellularLocation>
</comment>
<dbReference type="PANTHER" id="PTHR12483">
    <property type="entry name" value="SOLUTE CARRIER FAMILY 31 COPPER TRANSPORTERS"/>
    <property type="match status" value="1"/>
</dbReference>
<evidence type="ECO:0000256" key="3">
    <source>
        <dbReference type="ARBA" id="ARBA00023136"/>
    </source>
</evidence>
<keyword evidence="7" id="KW-1185">Reference proteome</keyword>
<feature type="compositionally biased region" description="Polar residues" evidence="5">
    <location>
        <begin position="21"/>
        <end position="34"/>
    </location>
</feature>
<keyword evidence="4" id="KW-0813">Transport</keyword>
<proteinExistence type="inferred from homology"/>
<dbReference type="Pfam" id="PF04145">
    <property type="entry name" value="Ctr"/>
    <property type="match status" value="1"/>
</dbReference>
<feature type="transmembrane region" description="Helical" evidence="4">
    <location>
        <begin position="148"/>
        <end position="169"/>
    </location>
</feature>
<dbReference type="Proteomes" id="UP001159427">
    <property type="component" value="Unassembled WGS sequence"/>
</dbReference>
<evidence type="ECO:0000256" key="2">
    <source>
        <dbReference type="ARBA" id="ARBA00022989"/>
    </source>
</evidence>
<dbReference type="InterPro" id="IPR007274">
    <property type="entry name" value="Cop_transporter"/>
</dbReference>
<keyword evidence="4" id="KW-0186">Copper</keyword>